<dbReference type="KEGG" id="vg:75690900"/>
<organism evidence="1 2">
    <name type="scientific">uncultured phage cr13_1</name>
    <dbReference type="NCBI Taxonomy" id="2986396"/>
    <lineage>
        <taxon>Viruses</taxon>
        <taxon>Duplodnaviria</taxon>
        <taxon>Heunggongvirae</taxon>
        <taxon>Uroviricota</taxon>
        <taxon>Caudoviricetes</taxon>
        <taxon>Crassvirales</taxon>
        <taxon>Crevaviridae</taxon>
        <taxon>Doltivirinae</taxon>
        <taxon>Kingevirus</taxon>
        <taxon>Kingevirus communis</taxon>
    </lineage>
</organism>
<protein>
    <submittedName>
        <fullName evidence="1">Uncharacterized protein</fullName>
    </submittedName>
</protein>
<name>A0AAE7RW63_9CAUD</name>
<reference evidence="1 2" key="1">
    <citation type="submission" date="2021-04" db="EMBL/GenBank/DDBJ databases">
        <authorList>
            <person name="Shkoporov A.N."/>
            <person name="Stockdale S.R."/>
            <person name="Guerin E."/>
            <person name="Ross R.P."/>
            <person name="Hill C."/>
        </authorList>
    </citation>
    <scope>NUCLEOTIDE SEQUENCE [LARGE SCALE GENOMIC DNA]</scope>
    <source>
        <strain evidence="2">cr13_1</strain>
    </source>
</reference>
<dbReference type="RefSeq" id="YP_010360083.1">
    <property type="nucleotide sequence ID" value="NC_062780.1"/>
</dbReference>
<dbReference type="Proteomes" id="UP000827409">
    <property type="component" value="Segment"/>
</dbReference>
<accession>A0AAE7RW63</accession>
<sequence length="4392" mass="501765">MNAQCSPEPYRLTVDGRLEKSGLYHQMKSFKTKPIEDIITSLMEKGVLPTIKDYNNIRGYAENNADVSLENAFKRRILTAFLYAEADARTPYGATGYPVYTSGELKLESVLAALSTDETYSEDIRKDFESLGNALGLDIKHAFNPSIVNTATFDEMDYAYMARVLTAAYFKLKGLTAEQRQARFGTNYRDVSRSGFKALILAEFNKELEEYKARPNFIPTRFNDIFVANVLTDLNKGNSQIFNYFLDYIDKNYGINRKRAYQNNRIVDDESTEEGQRDAIEDIEVMWDDLQKERIDRKNTLASHVKAQIALLVGSSNFKNRTANKAYISAPIDINVLWNKLIEAHLYDIQPQDVYNRLQQIAAINDEFTPILEIFQRVFEDDGSTASDYDNSFVNAYISGIKLAVIPVNIMALEGGNNATIYQNNRESFGVKTYIDRFESVLSTNIEFGLYNNLNDVLYTNPKSKRIFEPISKRSKIDKAALLDKQMSVINYLGLAITRDALTQYYNANDNVNEVYSRVNSLLENVVNDTKHRVNTYRGKEIPAHNINGYLYSLAQIATYDFNSFTNMSYLDVQGKLNYSPQYDSMLTKFLRGFVTRTGVNTEYIKHIFKDYLNDPTLTAPGAEDNILIYDEKTGLGIFTKNSIGEYEVNPAFISDVERRYQFALSAFNGVKIGNKGLKYREVQGALYTYTEVILNMLGQYVFLTSDSPRSYMMTTKRLEVDDLFIKDSSKPRTSIHVKTFGSNYTPAAVAAHPKSVFIFSGNTKSRAIGAPATSGQESIRGLKNTIEIDGFKGENITPNKPTTTDYFTDADYDAYVKDFESRVVPFINDAISRGLNIYLPMNGISSRLATHAPRIYSYVTEYLDNLVARNKFVRITDNPINEESNVFHSIEKIVNSDIFKFNTFGQIIFQLRDNSDENLAQMKTRHNRKYWNGRAIYDAKGIPTGKAFQFLNITYIENGKNITLPAHIAKINNVDIAEVYRNMIAQVRNEPYDENLVANTGNIRDFVTAYIRWNATTGVDSFENIAKSIYDTNIKTDTSVVTTFDSYLADLVQEVYNQKANDWIKRRKADGKEYTLDTIPTLKKESLLNSARQHVLTTYDIMDNDGVRLSLLKVLLNHTIYNHSMNAIFNGDIEEYKDTVDLNKRVAQVIKNGLNSIDSIHNDTPRKVVVMEDMNFNSNILDKMGIQNEAILDAYRATATINDSQSIMTDVGLIKLLKATGRWNPSEPLYQYITDLQDPTKTFNPTSYAKVVEQVKLFGTTRRRRGDFYHAPAVTGNEVDIFADEVDSVQIKDSTVVLFESMTRGSAIGQLYDWMIQNNIDQVSPISAVKVSGITPVKIHNDQGGLDIEALNRVDDRSILYMRDSDFVIQQDIKADLLDETTILGGQLVKQIMEGLDWNNAIYELDGKNVTGKELFDEFQKTLATNIREDTMQLLYDIGGIDENGEIRTDARGAIQIDINKLVNRFQEIISDDVDAITIRKALEIKEDGLPIMPLSYPVIKGKLEKILASMLSKQVINKYLPGFHAPIRADIFTASNELIKHNEFYSDKELYNKTIDELVANGSITYASSFIEECKRTGRSLELQAEYREDGNYHYAEVIVNPWKMDFYKNIGTVKTITNEDGTTKDIITVDIDKLDVEARRMIGIRIPTEGKQSMVVFEVVGFLNNNATQAIFPQSLITRTGWDFDIDSIYAYYRNVIFEQDKYIPVKFKSKFDASQAQIGGKFTRSVFKQKYIELATTPQEFTNLTSHNFNAIVKWISRYYNPNLVPTNANQSPLNNIIELIKEDLQDVKSNPEYTKILKSILHNLQYGFAKNYGDVNSLVREYLANKRDGVTEDFGNYTQTQRAYTSDLLIRAHKAINDLIKFVKNVNSQLATINISPDTISNFDTIKSKFQYLVEDTDKTIVPYLSAIQSNIDKAFNAFTKDFVQNESIYELNSREARDNHLIDIITAVLSNPNHAEEVNKPNGMAEIQAVSDRDNALWNYTLKTLNPNNLMDKITLNNMSMGSTVLKGHSVNFDTLIATISTLHGRLLKGIRRKISLNSLPIPKGFADRSEMYTVSDKGIPRLTSKYKEFLAKRYGAENIQLLPKENALWVNDVWINNDALNEHLDISGERIELQMNQFTSGILDVLKAGLGFNLNVHTLSVARAISSGVTIELYNDKPNRFTNEDAFIHQPAIVEAVNRMEVQSLSRGNFTILDAVEAIRSDYSVELAKIYADLIVNKEITPVESHDVIMTVASGKSKTKTLTVGQLNELKDKLPNISINEISGKYGYQTTEELLDNIKNRNNRTADWLLRQISVLGNFVEYNEIATNLIDLNFMLKSESRVDSFFKADQKERKLAEYYYPVKALKELVNDKYNQTLRFIDEYIEENAGNPKAIDAIKAAFTRESSDAFRRHYKPKDVKGNPLAAITYSDMKLFRSELPKRNDIMTRRELIEDLAVGYETPNKVILDNGKDIIESIFVGSFEGYLDGNKFNDTENQSAYGVIQARYQYAHWLMANGFGDVFITRNHHIANTILGQILQRKNSIDESTYKYVTDSIMNYLVSVNGGLDNGLVKVLPILTPDNTPEVLTTLGIHTEEQLKEQKLIFKTLLNTIKDGYTPESFTQYTKLSLAQQIQFIQKDSILRDYIEKSPEFRGDNIFKYLTVRKNNRSVPYDIIRIQRDDNDVNSWSNMTDSILRMWDSKIPYIAHTIRQLLVYTYVTEGFNYAYNVSKYIPIELISTNRPNAEYDALCREVHYPDPSVNLSNYAENLRNAEKAVFDGNVDITPVMSLISRMKSDMNPVLLSDIQKRYRWEVNKNKATIGYVQNANGENVGTGSYIDENGNTQNFYIETEARLVNSEYANAEYVTERITRSKNRVYKRYAIPTNTNSPLKQIYVFLPVNPLLRNEASLMTDDISIIPTYQEGMMAQVQKDGETIITDRLSVIIDSDAIHKFMLAIDDNESVQMDENSDFNDANMIETEDAVDSTIDVETEDVIDTDVASVSDTDFEVLNSIEVTTPTFINVEHTHSSASDVIYNELESSASSIFITTQATHSFYKGYHKSAIQVDYNKSAYEEALRVAPMLKNGNLYINGDVLIDANRDFNYLDDWTKTFISNLYRINPIMTSISTVLNDGVGRIVAETYIDVPRRNINIYGDNEKLYSRVIHADVPTRDGLRNSLVVDSNIAIETLKIMDRIQKFLNNNNVGNREEFMNILKSFDDESFEGGIQSALEERDIAAMKATYSRLANLSSSVYDAIKQLWVITKDLNYEEIRSNYGAALDYKDRLVMMLKLASHFSPYLTLEEIKIQDTVYDAESEEGKELFTKEFGELNNNIAQLKSLATKVAGIRSNVIQSVKDVVTWAVIDKSRNPKYTTAFSKIKEYLASHNGSLEGFDANSVEITEDEWLEIQHLLFELDKDINKTQLWLDSAFTTGITLIDITGKAWDEANYKAKKAAQRINDELESALEEFQPGLSKNARAREKLMHKFINEYGDLIGSYKTEGLGDSTGTLRKDIRDAIYQNLYTDSGFVTRATAEKTLEIIDDIIKKYNENHTWNIVPLSDSEAAKHLAELTELSNREKLVYLQTHDLIELSLITDISGKRENVLYKLDFGNTPVSDEYAALSDKEQKLLNTIRNLIQRTIREYDGNWINYYGRWDEVMPFIPQATLGQSAKQFVSIPMIHKDRYYTDIDGTKRFVTKAQTLQVPKHIPVFNIRKKYKSESYTEYEVRIVELFNEWFDKNNKLPITVKPSTLREIRHYNDAVMLENKKYKAKVMSYDIVDVMKGFTQELYNLRAINNFETDYQLTKYLMNERGVSGVAPRDIIKNANEQLNNMERRIFNFSKYNSVLDVSAGALLRYTSMTFMYLNYTAGITNILKGVTDMIVESTANNFVESKDIMKSGLRDVIKTIPHFLRDINSTRTDDVLVAIIKDFDDIYQDTRDVTSSDTGTSYWIKAMRMVDTVGYAPNNMGEFIMQFGMLLAATQSHRVVGGKIMAFNDFYNDNLEKLLQDVLTNEQYDKYLIFKEDLNAEIAREEKRTSKEYLWNHDYAFQYLKSHYNLLSDEQRKKIVDSRKTDKKAQREAFDKYNTLRSELKLEDGRLSFNPESGLTEETLSEFRGRVKAINQSLHGIYNRVDRNSLQDAAFGDLLMQFKKWVRPNFVRYFGRRFGRIFYNEQLGSYEVPIFNPMFDMFRSGSQAFKDSLNDNNTVIDYMKGIGNFFKGVSSWLLNIGFYYNTLPLNEQIATMKFARLMGALVFSALAAMTLGAFKKDDDDEDNILYQHAMYAATTYYQQMIEPMPVFGWMATIEQTANSLFAGQKTLQSAYKLVNLTIQGLWVDDDELIYDRGIYKGQDKRAVALRQAVPVLRQINKFNNLGATMSYYNMYNPFGITFTGFRDMISPKDSDNYEDE</sequence>
<evidence type="ECO:0000313" key="1">
    <source>
        <dbReference type="EMBL" id="QWM90511.1"/>
    </source>
</evidence>
<evidence type="ECO:0000313" key="2">
    <source>
        <dbReference type="Proteomes" id="UP000827409"/>
    </source>
</evidence>
<dbReference type="GeneID" id="75690900"/>
<dbReference type="EMBL" id="MZ130490">
    <property type="protein sequence ID" value="QWM90511.1"/>
    <property type="molecule type" value="Genomic_DNA"/>
</dbReference>
<keyword evidence="2" id="KW-1185">Reference proteome</keyword>
<proteinExistence type="predicted"/>
<gene>
    <name evidence="1" type="primary">gp_26648</name>
</gene>